<dbReference type="PANTHER" id="PTHR47972">
    <property type="entry name" value="KINESIN-LIKE PROTEIN KLP-3"/>
    <property type="match status" value="1"/>
</dbReference>
<dbReference type="PANTHER" id="PTHR47972:SF16">
    <property type="entry name" value="KINESIN-LIKE PROTEIN"/>
    <property type="match status" value="1"/>
</dbReference>
<evidence type="ECO:0000313" key="8">
    <source>
        <dbReference type="Ensembl" id="ENSPREP00000013663.1"/>
    </source>
</evidence>
<evidence type="ECO:0000256" key="6">
    <source>
        <dbReference type="SAM" id="MobiDB-lite"/>
    </source>
</evidence>
<dbReference type="InterPro" id="IPR031852">
    <property type="entry name" value="Vik1/Cik1_MT-bd"/>
</dbReference>
<comment type="subcellular location">
    <subcellularLocation>
        <location evidence="1">Cytoplasm</location>
        <location evidence="1">Cytoskeleton</location>
    </subcellularLocation>
</comment>
<keyword evidence="3 5" id="KW-0067">ATP-binding</keyword>
<keyword evidence="9" id="KW-1185">Reference proteome</keyword>
<evidence type="ECO:0000256" key="2">
    <source>
        <dbReference type="ARBA" id="ARBA00022741"/>
    </source>
</evidence>
<sequence length="198" mass="22337">MSGCWRSKELREGDGKKRPSNGREKKLGSMWQKLVTFFHAFMSPSGKIRVFCRIRPVTRSEATQGGAVVVAKLDDYSVTVETQRGPREFQFDKVLSTEASQEDLFQDVNRLMQSVIDGYNVCIFAYGQTGSGKTFTMVGDKDQKNPGIMPRSFNAIFDIMRENGSKFDFKVAVFPLLLPVSVTKNSSLLHKLMGIRNY</sequence>
<dbReference type="Proteomes" id="UP000242638">
    <property type="component" value="Unassembled WGS sequence"/>
</dbReference>
<reference evidence="9" key="1">
    <citation type="submission" date="2013-11" db="EMBL/GenBank/DDBJ databases">
        <title>The genomic landscape of the Guanapo guppy.</title>
        <authorList>
            <person name="Kuenstner A."/>
            <person name="Dreyer C."/>
        </authorList>
    </citation>
    <scope>NUCLEOTIDE SEQUENCE</scope>
    <source>
        <strain evidence="9">Guanapo</strain>
    </source>
</reference>
<reference evidence="8" key="2">
    <citation type="submission" date="2025-08" db="UniProtKB">
        <authorList>
            <consortium name="Ensembl"/>
        </authorList>
    </citation>
    <scope>IDENTIFICATION</scope>
    <source>
        <strain evidence="8">Guanapo</strain>
    </source>
</reference>
<dbReference type="GeneTree" id="ENSGT00940000167114"/>
<accession>A0A3P9NW19</accession>
<keyword evidence="2 5" id="KW-0547">Nucleotide-binding</keyword>
<dbReference type="OMA" id="CWRSKEL"/>
<dbReference type="InterPro" id="IPR036961">
    <property type="entry name" value="Kinesin_motor_dom_sf"/>
</dbReference>
<dbReference type="InterPro" id="IPR001752">
    <property type="entry name" value="Kinesin_motor_dom"/>
</dbReference>
<dbReference type="Pfam" id="PF16796">
    <property type="entry name" value="Microtub_bd"/>
    <property type="match status" value="1"/>
</dbReference>
<dbReference type="Gene3D" id="3.40.850.10">
    <property type="entry name" value="Kinesin motor domain"/>
    <property type="match status" value="1"/>
</dbReference>
<evidence type="ECO:0000313" key="9">
    <source>
        <dbReference type="Proteomes" id="UP000242638"/>
    </source>
</evidence>
<organism evidence="8 9">
    <name type="scientific">Poecilia reticulata</name>
    <name type="common">Guppy</name>
    <name type="synonym">Acanthophacelus reticulatus</name>
    <dbReference type="NCBI Taxonomy" id="8081"/>
    <lineage>
        <taxon>Eukaryota</taxon>
        <taxon>Metazoa</taxon>
        <taxon>Chordata</taxon>
        <taxon>Craniata</taxon>
        <taxon>Vertebrata</taxon>
        <taxon>Euteleostomi</taxon>
        <taxon>Actinopterygii</taxon>
        <taxon>Neopterygii</taxon>
        <taxon>Teleostei</taxon>
        <taxon>Neoteleostei</taxon>
        <taxon>Acanthomorphata</taxon>
        <taxon>Ovalentaria</taxon>
        <taxon>Atherinomorphae</taxon>
        <taxon>Cyprinodontiformes</taxon>
        <taxon>Poeciliidae</taxon>
        <taxon>Poeciliinae</taxon>
        <taxon>Poecilia</taxon>
    </lineage>
</organism>
<protein>
    <submittedName>
        <fullName evidence="8">Kinesin-like calmodulin-binding protein homolog</fullName>
    </submittedName>
</protein>
<evidence type="ECO:0000259" key="7">
    <source>
        <dbReference type="PROSITE" id="PS50067"/>
    </source>
</evidence>
<dbReference type="GO" id="GO:0005856">
    <property type="term" value="C:cytoskeleton"/>
    <property type="evidence" value="ECO:0007669"/>
    <property type="project" value="UniProtKB-SubCell"/>
</dbReference>
<keyword evidence="4" id="KW-0963">Cytoplasm</keyword>
<comment type="similarity">
    <text evidence="5">Belongs to the TRAFAC class myosin-kinesin ATPase superfamily. Kinesin family.</text>
</comment>
<dbReference type="Ensembl" id="ENSPRET00000013804.1">
    <property type="protein sequence ID" value="ENSPREP00000013663.1"/>
    <property type="gene ID" value="ENSPREG00000009284.1"/>
</dbReference>
<dbReference type="GO" id="GO:0007018">
    <property type="term" value="P:microtubule-based movement"/>
    <property type="evidence" value="ECO:0007669"/>
    <property type="project" value="InterPro"/>
</dbReference>
<evidence type="ECO:0000256" key="4">
    <source>
        <dbReference type="ARBA" id="ARBA00023212"/>
    </source>
</evidence>
<dbReference type="Bgee" id="ENSPREG00000009284">
    <property type="expression patterns" value="Expressed in caudal fin"/>
</dbReference>
<dbReference type="InterPro" id="IPR027640">
    <property type="entry name" value="Kinesin-like_fam"/>
</dbReference>
<dbReference type="PROSITE" id="PS50067">
    <property type="entry name" value="KINESIN_MOTOR_2"/>
    <property type="match status" value="1"/>
</dbReference>
<name>A0A3P9NW19_POERE</name>
<evidence type="ECO:0000256" key="5">
    <source>
        <dbReference type="PROSITE-ProRule" id="PRU00283"/>
    </source>
</evidence>
<dbReference type="AlphaFoldDB" id="A0A3P9NW19"/>
<evidence type="ECO:0000256" key="1">
    <source>
        <dbReference type="ARBA" id="ARBA00004245"/>
    </source>
</evidence>
<evidence type="ECO:0000256" key="3">
    <source>
        <dbReference type="ARBA" id="ARBA00022840"/>
    </source>
</evidence>
<feature type="region of interest" description="Disordered" evidence="6">
    <location>
        <begin position="1"/>
        <end position="25"/>
    </location>
</feature>
<feature type="domain" description="Kinesin motor" evidence="7">
    <location>
        <begin position="47"/>
        <end position="198"/>
    </location>
</feature>
<dbReference type="GO" id="GO:0005524">
    <property type="term" value="F:ATP binding"/>
    <property type="evidence" value="ECO:0007669"/>
    <property type="project" value="UniProtKB-UniRule"/>
</dbReference>
<dbReference type="SUPFAM" id="SSF52540">
    <property type="entry name" value="P-loop containing nucleoside triphosphate hydrolases"/>
    <property type="match status" value="1"/>
</dbReference>
<reference evidence="8" key="3">
    <citation type="submission" date="2025-09" db="UniProtKB">
        <authorList>
            <consortium name="Ensembl"/>
        </authorList>
    </citation>
    <scope>IDENTIFICATION</scope>
    <source>
        <strain evidence="8">Guanapo</strain>
    </source>
</reference>
<keyword evidence="4" id="KW-0206">Cytoskeleton</keyword>
<keyword evidence="5" id="KW-0505">Motor protein</keyword>
<dbReference type="GO" id="GO:0003777">
    <property type="term" value="F:microtubule motor activity"/>
    <property type="evidence" value="ECO:0007669"/>
    <property type="project" value="InterPro"/>
</dbReference>
<dbReference type="GO" id="GO:0008017">
    <property type="term" value="F:microtubule binding"/>
    <property type="evidence" value="ECO:0007669"/>
    <property type="project" value="InterPro"/>
</dbReference>
<dbReference type="SMART" id="SM00129">
    <property type="entry name" value="KISc"/>
    <property type="match status" value="1"/>
</dbReference>
<proteinExistence type="inferred from homology"/>
<dbReference type="InterPro" id="IPR027417">
    <property type="entry name" value="P-loop_NTPase"/>
</dbReference>
<feature type="binding site" evidence="5">
    <location>
        <begin position="127"/>
        <end position="134"/>
    </location>
    <ligand>
        <name>ATP</name>
        <dbReference type="ChEBI" id="CHEBI:30616"/>
    </ligand>
</feature>